<comment type="caution">
    <text evidence="8">The sequence shown here is derived from an EMBL/GenBank/DDBJ whole genome shotgun (WGS) entry which is preliminary data.</text>
</comment>
<dbReference type="FunFam" id="3.30.160.60:FF:001573">
    <property type="entry name" value="Zinc finger protein 407"/>
    <property type="match status" value="1"/>
</dbReference>
<evidence type="ECO:0000256" key="5">
    <source>
        <dbReference type="PROSITE-ProRule" id="PRU00042"/>
    </source>
</evidence>
<feature type="region of interest" description="Disordered" evidence="6">
    <location>
        <begin position="471"/>
        <end position="523"/>
    </location>
</feature>
<feature type="compositionally biased region" description="Basic and acidic residues" evidence="6">
    <location>
        <begin position="135"/>
        <end position="146"/>
    </location>
</feature>
<dbReference type="AlphaFoldDB" id="A0AAV5RZX1"/>
<dbReference type="GO" id="GO:0045944">
    <property type="term" value="P:positive regulation of transcription by RNA polymerase II"/>
    <property type="evidence" value="ECO:0007669"/>
    <property type="project" value="UniProtKB-ARBA"/>
</dbReference>
<feature type="compositionally biased region" description="Basic and acidic residues" evidence="6">
    <location>
        <begin position="61"/>
        <end position="72"/>
    </location>
</feature>
<feature type="domain" description="C2H2-type" evidence="7">
    <location>
        <begin position="843"/>
        <end position="870"/>
    </location>
</feature>
<keyword evidence="2" id="KW-0677">Repeat</keyword>
<evidence type="ECO:0000256" key="1">
    <source>
        <dbReference type="ARBA" id="ARBA00022723"/>
    </source>
</evidence>
<dbReference type="GO" id="GO:0008270">
    <property type="term" value="F:zinc ion binding"/>
    <property type="evidence" value="ECO:0007669"/>
    <property type="project" value="UniProtKB-KW"/>
</dbReference>
<protein>
    <submittedName>
        <fullName evidence="8">Zap1 protein</fullName>
    </submittedName>
</protein>
<dbReference type="Pfam" id="PF18217">
    <property type="entry name" value="Zap1_zf2"/>
    <property type="match status" value="1"/>
</dbReference>
<feature type="compositionally biased region" description="Polar residues" evidence="6">
    <location>
        <begin position="120"/>
        <end position="134"/>
    </location>
</feature>
<dbReference type="InterPro" id="IPR036236">
    <property type="entry name" value="Znf_C2H2_sf"/>
</dbReference>
<feature type="domain" description="C2H2-type" evidence="7">
    <location>
        <begin position="871"/>
        <end position="898"/>
    </location>
</feature>
<evidence type="ECO:0000256" key="3">
    <source>
        <dbReference type="ARBA" id="ARBA00022771"/>
    </source>
</evidence>
<feature type="region of interest" description="Disordered" evidence="6">
    <location>
        <begin position="376"/>
        <end position="412"/>
    </location>
</feature>
<keyword evidence="9" id="KW-1185">Reference proteome</keyword>
<feature type="region of interest" description="Disordered" evidence="6">
    <location>
        <begin position="43"/>
        <end position="84"/>
    </location>
</feature>
<dbReference type="InterPro" id="IPR048420">
    <property type="entry name" value="Zap1-like_Znf1"/>
</dbReference>
<dbReference type="GO" id="GO:0000978">
    <property type="term" value="F:RNA polymerase II cis-regulatory region sequence-specific DNA binding"/>
    <property type="evidence" value="ECO:0007669"/>
    <property type="project" value="TreeGrafter"/>
</dbReference>
<dbReference type="SMART" id="SM00355">
    <property type="entry name" value="ZnF_C2H2"/>
    <property type="match status" value="8"/>
</dbReference>
<dbReference type="FunFam" id="3.30.160.60:FF:000557">
    <property type="entry name" value="zinc finger and SCAN domain-containing protein 29"/>
    <property type="match status" value="1"/>
</dbReference>
<feature type="compositionally biased region" description="Basic and acidic residues" evidence="6">
    <location>
        <begin position="514"/>
        <end position="523"/>
    </location>
</feature>
<dbReference type="Gene3D" id="3.30.160.60">
    <property type="entry name" value="Classic Zinc Finger"/>
    <property type="match status" value="4"/>
</dbReference>
<feature type="compositionally biased region" description="Polar residues" evidence="6">
    <location>
        <begin position="384"/>
        <end position="406"/>
    </location>
</feature>
<feature type="compositionally biased region" description="Basic and acidic residues" evidence="6">
    <location>
        <begin position="720"/>
        <end position="734"/>
    </location>
</feature>
<dbReference type="GO" id="GO:0000981">
    <property type="term" value="F:DNA-binding transcription factor activity, RNA polymerase II-specific"/>
    <property type="evidence" value="ECO:0007669"/>
    <property type="project" value="UniProtKB-ARBA"/>
</dbReference>
<evidence type="ECO:0000256" key="6">
    <source>
        <dbReference type="SAM" id="MobiDB-lite"/>
    </source>
</evidence>
<dbReference type="Pfam" id="PF21816">
    <property type="entry name" value="Zap1_zf1"/>
    <property type="match status" value="1"/>
</dbReference>
<dbReference type="Gene3D" id="6.10.140.370">
    <property type="match status" value="1"/>
</dbReference>
<gene>
    <name evidence="8" type="ORF">DAKH74_033070</name>
</gene>
<feature type="domain" description="C2H2-type" evidence="7">
    <location>
        <begin position="785"/>
        <end position="814"/>
    </location>
</feature>
<sequence length="930" mass="105256">MTVRRGNEVGPFQEGVVHGHIHNFNNMTYIHGHIHHNVQYHGEDGLDEDTKPGDLELNVGGDRHSHAGDQHHKSSNKASDDLTNMNSLDDQAMQYIDCMHFEFMDPNGMIPSNFNMGFNNAPASQQGMSSGNSDNIHHNHEFHHSDTQLSGLNSSTSSVRRGSRISLSDDLLNTPVTKKRRTSPESNATDNDCSCNPKLLEVCCEVEHHPGKNANIPLDGISLNRNQEYLQSSLNESKVLNQFLSFSPSDSTANLHYSDDSGKKESSTSLQDRRRSSLVNINDMSLSQYKQILDLNCDLTCEPMCANQTENHMTSLPSIGNSSVKQETTNSPLTSGKDIAASEIKNNLADSGNMLDHFCQACERVGEYNECHNPSHHHVRDMSRQMSQGDNPTKTPSYANTNSGQYHTHKSSKQLDMKIISDICAISDLYETPIGGHMNHHHHMHSKEDAADTGPKLMRTQSYNILNNVMNCKPTDSRHNSDPTETSSEPKIQPVNQDPPHVHHHHKIQVHNHSAPDRAAPRSDKYVSCERFQPDYKSPFTKVEQPDSVSDIITMYHQNDHTPVKNEQSEQLNTINFNWNFKRDTENPDSLKCKWGDCNHPSTSLIELQKHLFKDHLGECNIPSNPVNIRSDTPEVECKWQDCDFHSNDICCFVNHINNAHGINFDMKFIDPNAKSKDSGPSFMGQDHHTFHCKKEICPVDSTTHKVDLKSQSNYEIDHHDEKFTTHPEPELSTKDTYPANSSPPDIKNEPLHCEWEDCGEVFSTAEELDNHLINFHLPKGQSSYVCHWKDCGRKLGTRQKIMRHLKKHSGYKPFVCDVCTKRFATKESLNQHGRTHSGERPYKCPHCDKTFATSTFVNIHVRTHTGEKPWECSVCGKTFSESSNLNKHKKTHTKEFKCSNCLRSFSTHEKLEKHSESCNSNQQDITTNS</sequence>
<evidence type="ECO:0000256" key="4">
    <source>
        <dbReference type="ARBA" id="ARBA00022833"/>
    </source>
</evidence>
<feature type="compositionally biased region" description="Basic and acidic residues" evidence="6">
    <location>
        <begin position="257"/>
        <end position="275"/>
    </location>
</feature>
<feature type="compositionally biased region" description="Polar residues" evidence="6">
    <location>
        <begin position="735"/>
        <end position="744"/>
    </location>
</feature>
<keyword evidence="3 5" id="KW-0863">Zinc-finger</keyword>
<dbReference type="GO" id="GO:0005634">
    <property type="term" value="C:nucleus"/>
    <property type="evidence" value="ECO:0007669"/>
    <property type="project" value="TreeGrafter"/>
</dbReference>
<dbReference type="FunFam" id="3.30.160.60:FF:000072">
    <property type="entry name" value="zinc finger protein 143 isoform X1"/>
    <property type="match status" value="1"/>
</dbReference>
<dbReference type="InterPro" id="IPR040792">
    <property type="entry name" value="Zap1_Znf2"/>
</dbReference>
<dbReference type="InterPro" id="IPR013087">
    <property type="entry name" value="Znf_C2H2_type"/>
</dbReference>
<feature type="compositionally biased region" description="Polar residues" evidence="6">
    <location>
        <begin position="147"/>
        <end position="160"/>
    </location>
</feature>
<feature type="region of interest" description="Disordered" evidence="6">
    <location>
        <begin position="254"/>
        <end position="275"/>
    </location>
</feature>
<feature type="compositionally biased region" description="Basic and acidic residues" evidence="6">
    <location>
        <begin position="43"/>
        <end position="54"/>
    </location>
</feature>
<dbReference type="PROSITE" id="PS50157">
    <property type="entry name" value="ZINC_FINGER_C2H2_2"/>
    <property type="match status" value="6"/>
</dbReference>
<feature type="domain" description="C2H2-type" evidence="7">
    <location>
        <begin position="897"/>
        <end position="925"/>
    </location>
</feature>
<keyword evidence="4" id="KW-0862">Zinc</keyword>
<feature type="domain" description="C2H2-type" evidence="7">
    <location>
        <begin position="752"/>
        <end position="782"/>
    </location>
</feature>
<name>A0AAV5RZX1_MAUHU</name>
<accession>A0AAV5RZX1</accession>
<dbReference type="Pfam" id="PF00096">
    <property type="entry name" value="zf-C2H2"/>
    <property type="match status" value="3"/>
</dbReference>
<feature type="region of interest" description="Disordered" evidence="6">
    <location>
        <begin position="316"/>
        <end position="336"/>
    </location>
</feature>
<dbReference type="Proteomes" id="UP001377567">
    <property type="component" value="Unassembled WGS sequence"/>
</dbReference>
<organism evidence="8 9">
    <name type="scientific">Maudiozyma humilis</name>
    <name type="common">Sour dough yeast</name>
    <name type="synonym">Kazachstania humilis</name>
    <dbReference type="NCBI Taxonomy" id="51915"/>
    <lineage>
        <taxon>Eukaryota</taxon>
        <taxon>Fungi</taxon>
        <taxon>Dikarya</taxon>
        <taxon>Ascomycota</taxon>
        <taxon>Saccharomycotina</taxon>
        <taxon>Saccharomycetes</taxon>
        <taxon>Saccharomycetales</taxon>
        <taxon>Saccharomycetaceae</taxon>
        <taxon>Maudiozyma</taxon>
    </lineage>
</organism>
<feature type="region of interest" description="Disordered" evidence="6">
    <location>
        <begin position="120"/>
        <end position="192"/>
    </location>
</feature>
<evidence type="ECO:0000313" key="8">
    <source>
        <dbReference type="EMBL" id="GMM56691.1"/>
    </source>
</evidence>
<keyword evidence="1" id="KW-0479">Metal-binding</keyword>
<proteinExistence type="predicted"/>
<dbReference type="SUPFAM" id="SSF57667">
    <property type="entry name" value="beta-beta-alpha zinc fingers"/>
    <property type="match status" value="4"/>
</dbReference>
<feature type="compositionally biased region" description="Polar residues" evidence="6">
    <location>
        <begin position="316"/>
        <end position="334"/>
    </location>
</feature>
<dbReference type="EMBL" id="BTGD01000010">
    <property type="protein sequence ID" value="GMM56691.1"/>
    <property type="molecule type" value="Genomic_DNA"/>
</dbReference>
<evidence type="ECO:0000256" key="2">
    <source>
        <dbReference type="ARBA" id="ARBA00022737"/>
    </source>
</evidence>
<dbReference type="PANTHER" id="PTHR19818:SF139">
    <property type="entry name" value="PAIR-RULE PROTEIN ODD-PAIRED"/>
    <property type="match status" value="1"/>
</dbReference>
<feature type="region of interest" description="Disordered" evidence="6">
    <location>
        <begin position="720"/>
        <end position="745"/>
    </location>
</feature>
<evidence type="ECO:0000313" key="9">
    <source>
        <dbReference type="Proteomes" id="UP001377567"/>
    </source>
</evidence>
<reference evidence="8 9" key="1">
    <citation type="journal article" date="2023" name="Elife">
        <title>Identification of key yeast species and microbe-microbe interactions impacting larval growth of Drosophila in the wild.</title>
        <authorList>
            <person name="Mure A."/>
            <person name="Sugiura Y."/>
            <person name="Maeda R."/>
            <person name="Honda K."/>
            <person name="Sakurai N."/>
            <person name="Takahashi Y."/>
            <person name="Watada M."/>
            <person name="Katoh T."/>
            <person name="Gotoh A."/>
            <person name="Gotoh Y."/>
            <person name="Taniguchi I."/>
            <person name="Nakamura K."/>
            <person name="Hayashi T."/>
            <person name="Katayama T."/>
            <person name="Uemura T."/>
            <person name="Hattori Y."/>
        </authorList>
    </citation>
    <scope>NUCLEOTIDE SEQUENCE [LARGE SCALE GENOMIC DNA]</scope>
    <source>
        <strain evidence="8 9">KH-74</strain>
    </source>
</reference>
<dbReference type="PROSITE" id="PS00028">
    <property type="entry name" value="ZINC_FINGER_C2H2_1"/>
    <property type="match status" value="5"/>
</dbReference>
<dbReference type="InterPro" id="IPR050329">
    <property type="entry name" value="GLI_C2H2-zinc-finger"/>
</dbReference>
<evidence type="ECO:0000259" key="7">
    <source>
        <dbReference type="PROSITE" id="PS50157"/>
    </source>
</evidence>
<dbReference type="PANTHER" id="PTHR19818">
    <property type="entry name" value="ZINC FINGER PROTEIN ZIC AND GLI"/>
    <property type="match status" value="1"/>
</dbReference>
<feature type="domain" description="C2H2-type" evidence="7">
    <location>
        <begin position="815"/>
        <end position="842"/>
    </location>
</feature>